<evidence type="ECO:0008006" key="5">
    <source>
        <dbReference type="Google" id="ProtNLM"/>
    </source>
</evidence>
<evidence type="ECO:0000256" key="2">
    <source>
        <dbReference type="SAM" id="SignalP"/>
    </source>
</evidence>
<name>A0ABY5YE70_9DEIO</name>
<evidence type="ECO:0000313" key="3">
    <source>
        <dbReference type="EMBL" id="UWX63236.1"/>
    </source>
</evidence>
<feature type="region of interest" description="Disordered" evidence="1">
    <location>
        <begin position="224"/>
        <end position="256"/>
    </location>
</feature>
<organism evidence="3 4">
    <name type="scientific">Deinococcus rubellus</name>
    <dbReference type="NCBI Taxonomy" id="1889240"/>
    <lineage>
        <taxon>Bacteria</taxon>
        <taxon>Thermotogati</taxon>
        <taxon>Deinococcota</taxon>
        <taxon>Deinococci</taxon>
        <taxon>Deinococcales</taxon>
        <taxon>Deinococcaceae</taxon>
        <taxon>Deinococcus</taxon>
    </lineage>
</organism>
<proteinExistence type="predicted"/>
<reference evidence="3" key="1">
    <citation type="submission" date="2022-09" db="EMBL/GenBank/DDBJ databases">
        <title>genome sequence of Deinococcus rubellus.</title>
        <authorList>
            <person name="Srinivasan S."/>
        </authorList>
    </citation>
    <scope>NUCLEOTIDE SEQUENCE</scope>
    <source>
        <strain evidence="3">Ant6</strain>
    </source>
</reference>
<keyword evidence="4" id="KW-1185">Reference proteome</keyword>
<dbReference type="RefSeq" id="WP_260559526.1">
    <property type="nucleotide sequence ID" value="NZ_BAABEC010000177.1"/>
</dbReference>
<evidence type="ECO:0000256" key="1">
    <source>
        <dbReference type="SAM" id="MobiDB-lite"/>
    </source>
</evidence>
<sequence>MISSLPSSTRLFAVALGLPLLLAACQGRQATPAPSLYSVSGTLTGLNPSATTTAQVFTPWTGGAGTMQAVIGKSVLSTGTVDGSGSFSLTLPATLPDSDLNSFNTAKLDLGSAHCAGALIISNQAALTAVVDFQLVTAASSRFAAPIDVEVSVNADGSGQSTEVDTLLIYSDSVTTLSGQQQCIENGSTLVSTYDINLKAGYNTINQTLVLKKNSGGTTNRTISFANGKSPPRWAAGPASATPLSLKTNSSKTLFH</sequence>
<feature type="signal peptide" evidence="2">
    <location>
        <begin position="1"/>
        <end position="30"/>
    </location>
</feature>
<protein>
    <recommendedName>
        <fullName evidence="5">Carboxypeptidase regulatory-like domain-containing protein</fullName>
    </recommendedName>
</protein>
<gene>
    <name evidence="3" type="ORF">N0D28_10800</name>
</gene>
<accession>A0ABY5YE70</accession>
<feature type="compositionally biased region" description="Polar residues" evidence="1">
    <location>
        <begin position="242"/>
        <end position="256"/>
    </location>
</feature>
<dbReference type="EMBL" id="CP104213">
    <property type="protein sequence ID" value="UWX63236.1"/>
    <property type="molecule type" value="Genomic_DNA"/>
</dbReference>
<dbReference type="Proteomes" id="UP001060261">
    <property type="component" value="Chromosome"/>
</dbReference>
<feature type="chain" id="PRO_5047037044" description="Carboxypeptidase regulatory-like domain-containing protein" evidence="2">
    <location>
        <begin position="31"/>
        <end position="256"/>
    </location>
</feature>
<evidence type="ECO:0000313" key="4">
    <source>
        <dbReference type="Proteomes" id="UP001060261"/>
    </source>
</evidence>
<keyword evidence="2" id="KW-0732">Signal</keyword>